<organism evidence="2 3">
    <name type="scientific">Phytophthora fragariaefolia</name>
    <dbReference type="NCBI Taxonomy" id="1490495"/>
    <lineage>
        <taxon>Eukaryota</taxon>
        <taxon>Sar</taxon>
        <taxon>Stramenopiles</taxon>
        <taxon>Oomycota</taxon>
        <taxon>Peronosporomycetes</taxon>
        <taxon>Peronosporales</taxon>
        <taxon>Peronosporaceae</taxon>
        <taxon>Phytophthora</taxon>
    </lineage>
</organism>
<dbReference type="Proteomes" id="UP001165121">
    <property type="component" value="Unassembled WGS sequence"/>
</dbReference>
<evidence type="ECO:0000256" key="1">
    <source>
        <dbReference type="SAM" id="MobiDB-lite"/>
    </source>
</evidence>
<comment type="caution">
    <text evidence="2">The sequence shown here is derived from an EMBL/GenBank/DDBJ whole genome shotgun (WGS) entry which is preliminary data.</text>
</comment>
<dbReference type="OrthoDB" id="100978at2759"/>
<name>A0A9W6XZM3_9STRA</name>
<dbReference type="EMBL" id="BSXT01002383">
    <property type="protein sequence ID" value="GMF48597.1"/>
    <property type="molecule type" value="Genomic_DNA"/>
</dbReference>
<feature type="region of interest" description="Disordered" evidence="1">
    <location>
        <begin position="1"/>
        <end position="21"/>
    </location>
</feature>
<dbReference type="AlphaFoldDB" id="A0A9W6XZM3"/>
<protein>
    <submittedName>
        <fullName evidence="2">Unnamed protein product</fullName>
    </submittedName>
</protein>
<evidence type="ECO:0000313" key="2">
    <source>
        <dbReference type="EMBL" id="GMF48597.1"/>
    </source>
</evidence>
<keyword evidence="3" id="KW-1185">Reference proteome</keyword>
<evidence type="ECO:0000313" key="3">
    <source>
        <dbReference type="Proteomes" id="UP001165121"/>
    </source>
</evidence>
<proteinExistence type="predicted"/>
<reference evidence="2" key="1">
    <citation type="submission" date="2023-04" db="EMBL/GenBank/DDBJ databases">
        <title>Phytophthora fragariaefolia NBRC 109709.</title>
        <authorList>
            <person name="Ichikawa N."/>
            <person name="Sato H."/>
            <person name="Tonouchi N."/>
        </authorList>
    </citation>
    <scope>NUCLEOTIDE SEQUENCE</scope>
    <source>
        <strain evidence="2">NBRC 109709</strain>
    </source>
</reference>
<sequence>MGTSHSTSHLHPAREPAALLDTGTGVIVRIPDPVSGASTYKHNQRYLTRPTTIVDDIQHGINMSCQQTHVASVKPGEGNQALKASIVYLKKAPRTLTPPQPSP</sequence>
<gene>
    <name evidence="2" type="ORF">Pfra01_001884400</name>
</gene>
<accession>A0A9W6XZM3</accession>